<evidence type="ECO:0000259" key="7">
    <source>
        <dbReference type="PROSITE" id="PS50885"/>
    </source>
</evidence>
<dbReference type="InterPro" id="IPR004089">
    <property type="entry name" value="MCPsignal_dom"/>
</dbReference>
<reference evidence="9" key="1">
    <citation type="submission" date="2017-02" db="EMBL/GenBank/DDBJ databases">
        <authorList>
            <person name="Varghese N."/>
            <person name="Submissions S."/>
        </authorList>
    </citation>
    <scope>NUCLEOTIDE SEQUENCE [LARGE SCALE GENOMIC DNA]</scope>
    <source>
        <strain evidence="9">DSM 3072</strain>
    </source>
</reference>
<feature type="transmembrane region" description="Helical" evidence="5">
    <location>
        <begin position="186"/>
        <end position="207"/>
    </location>
</feature>
<feature type="transmembrane region" description="Helical" evidence="5">
    <location>
        <begin position="16"/>
        <end position="36"/>
    </location>
</feature>
<dbReference type="InterPro" id="IPR003660">
    <property type="entry name" value="HAMP_dom"/>
</dbReference>
<dbReference type="GO" id="GO:0007165">
    <property type="term" value="P:signal transduction"/>
    <property type="evidence" value="ECO:0007669"/>
    <property type="project" value="UniProtKB-KW"/>
</dbReference>
<dbReference type="PROSITE" id="PS50885">
    <property type="entry name" value="HAMP"/>
    <property type="match status" value="1"/>
</dbReference>
<dbReference type="STRING" id="83771.SAMN02910357_02280"/>
<dbReference type="CDD" id="cd11386">
    <property type="entry name" value="MCP_signal"/>
    <property type="match status" value="1"/>
</dbReference>
<feature type="domain" description="HAMP" evidence="7">
    <location>
        <begin position="209"/>
        <end position="261"/>
    </location>
</feature>
<dbReference type="SMART" id="SM00283">
    <property type="entry name" value="MA"/>
    <property type="match status" value="1"/>
</dbReference>
<evidence type="ECO:0000256" key="2">
    <source>
        <dbReference type="ARBA" id="ARBA00023224"/>
    </source>
</evidence>
<dbReference type="Pfam" id="PF00015">
    <property type="entry name" value="MCPsignal"/>
    <property type="match status" value="1"/>
</dbReference>
<evidence type="ECO:0000313" key="9">
    <source>
        <dbReference type="Proteomes" id="UP000242432"/>
    </source>
</evidence>
<evidence type="ECO:0000313" key="8">
    <source>
        <dbReference type="EMBL" id="SKA69337.1"/>
    </source>
</evidence>
<gene>
    <name evidence="8" type="ORF">SAMN02745213_02201</name>
</gene>
<keyword evidence="5" id="KW-0472">Membrane</keyword>
<evidence type="ECO:0000256" key="1">
    <source>
        <dbReference type="ARBA" id="ARBA00004370"/>
    </source>
</evidence>
<dbReference type="SUPFAM" id="SSF58104">
    <property type="entry name" value="Methyl-accepting chemotaxis protein (MCP) signaling domain"/>
    <property type="match status" value="1"/>
</dbReference>
<keyword evidence="5" id="KW-0812">Transmembrane</keyword>
<keyword evidence="9" id="KW-1185">Reference proteome</keyword>
<dbReference type="PANTHER" id="PTHR32089">
    <property type="entry name" value="METHYL-ACCEPTING CHEMOTAXIS PROTEIN MCPB"/>
    <property type="match status" value="1"/>
</dbReference>
<evidence type="ECO:0000259" key="6">
    <source>
        <dbReference type="PROSITE" id="PS50111"/>
    </source>
</evidence>
<dbReference type="Proteomes" id="UP000242432">
    <property type="component" value="Unassembled WGS sequence"/>
</dbReference>
<dbReference type="GO" id="GO:0016020">
    <property type="term" value="C:membrane"/>
    <property type="evidence" value="ECO:0007669"/>
    <property type="project" value="UniProtKB-SubCell"/>
</dbReference>
<dbReference type="CDD" id="cd06225">
    <property type="entry name" value="HAMP"/>
    <property type="match status" value="1"/>
</dbReference>
<dbReference type="PANTHER" id="PTHR32089:SF112">
    <property type="entry name" value="LYSOZYME-LIKE PROTEIN-RELATED"/>
    <property type="match status" value="1"/>
</dbReference>
<keyword evidence="5" id="KW-1133">Transmembrane helix</keyword>
<dbReference type="Gene3D" id="1.10.287.950">
    <property type="entry name" value="Methyl-accepting chemotaxis protein"/>
    <property type="match status" value="1"/>
</dbReference>
<evidence type="ECO:0000256" key="5">
    <source>
        <dbReference type="SAM" id="Phobius"/>
    </source>
</evidence>
<dbReference type="EMBL" id="FUXX01000058">
    <property type="protein sequence ID" value="SKA69337.1"/>
    <property type="molecule type" value="Genomic_DNA"/>
</dbReference>
<evidence type="ECO:0000256" key="3">
    <source>
        <dbReference type="ARBA" id="ARBA00029447"/>
    </source>
</evidence>
<dbReference type="AlphaFoldDB" id="A0A1T4VWM5"/>
<dbReference type="PROSITE" id="PS50111">
    <property type="entry name" value="CHEMOTAXIS_TRANSDUC_2"/>
    <property type="match status" value="1"/>
</dbReference>
<proteinExistence type="inferred from homology"/>
<dbReference type="Pfam" id="PF00672">
    <property type="entry name" value="HAMP"/>
    <property type="match status" value="1"/>
</dbReference>
<dbReference type="GO" id="GO:0006935">
    <property type="term" value="P:chemotaxis"/>
    <property type="evidence" value="ECO:0007669"/>
    <property type="project" value="UniProtKB-ARBA"/>
</dbReference>
<accession>A0A1T4VWM5</accession>
<sequence>MPIFNKMSVRGKLVSAFFSIIILTILIAAISLVQLFKTNDVIKYVHFILGVRYEAVSKVYYSMEDVDQICFGIQADLKKYTPEEEEKLVAQMEVLKAATDFIDKTDTNNRKNVDPIAAGVKEYIALVNEKFLPTVKKKNAPMAQIIYEKSLFKVSDSVKSNSLAITKHQIQQTTGRVDTIASTTPIMIILVVSVAAVIIAVTIALIFSGSIVAALNQAVGAADKIASGDLTHETHSRRLDEFGTLLKRIENMRQQMNSLVGHIKTKTFAIEEKITAINDVTNRINESSQNTQNRALTVAAASDEMVSTTGDIAKNCENAAASADQSNVTTNQGVSEVEATIAGIHEQVEHSKRDAAQIQALVDQSQKIGTIVQTIEDIASQTNLLALNAAIEAARAGEAGKGFAVVADEVRSLASRTGSSTHEIISMVTKIQTDANEANQSMTSSLQTMNTLAEKASGVSTLLGSISDQVSGVNAQITQIATAAEQQTTATAEISTNMQNITEMAKDLTTEVDEAKQCVSESVTLLNELLEEVKDLKV</sequence>
<organism evidence="8 9">
    <name type="scientific">Succinivibrio dextrinosolvens DSM 3072</name>
    <dbReference type="NCBI Taxonomy" id="1123324"/>
    <lineage>
        <taxon>Bacteria</taxon>
        <taxon>Pseudomonadati</taxon>
        <taxon>Pseudomonadota</taxon>
        <taxon>Gammaproteobacteria</taxon>
        <taxon>Aeromonadales</taxon>
        <taxon>Succinivibrionaceae</taxon>
        <taxon>Succinivibrio</taxon>
    </lineage>
</organism>
<comment type="similarity">
    <text evidence="3">Belongs to the methyl-accepting chemotaxis (MCP) protein family.</text>
</comment>
<feature type="domain" description="Methyl-accepting transducer" evidence="6">
    <location>
        <begin position="266"/>
        <end position="502"/>
    </location>
</feature>
<evidence type="ECO:0000256" key="4">
    <source>
        <dbReference type="PROSITE-ProRule" id="PRU00284"/>
    </source>
</evidence>
<dbReference type="SMART" id="SM00304">
    <property type="entry name" value="HAMP"/>
    <property type="match status" value="1"/>
</dbReference>
<dbReference type="FunFam" id="1.10.287.950:FF:000001">
    <property type="entry name" value="Methyl-accepting chemotaxis sensory transducer"/>
    <property type="match status" value="1"/>
</dbReference>
<protein>
    <submittedName>
        <fullName evidence="8">HAMP domain-containing protein</fullName>
    </submittedName>
</protein>
<comment type="subcellular location">
    <subcellularLocation>
        <location evidence="1">Membrane</location>
    </subcellularLocation>
</comment>
<dbReference type="RefSeq" id="WP_078929503.1">
    <property type="nucleotide sequence ID" value="NZ_FUXX01000058.1"/>
</dbReference>
<name>A0A1T4VWM5_9GAMM</name>
<keyword evidence="2 4" id="KW-0807">Transducer</keyword>